<comment type="caution">
    <text evidence="4">The sequence shown here is derived from an EMBL/GenBank/DDBJ whole genome shotgun (WGS) entry which is preliminary data.</text>
</comment>
<accession>A0A9N9C6K3</accession>
<gene>
    <name evidence="4" type="ORF">CPELLU_LOCUS6604</name>
</gene>
<keyword evidence="5" id="KW-1185">Reference proteome</keyword>
<dbReference type="SMART" id="SM00268">
    <property type="entry name" value="ACTIN"/>
    <property type="match status" value="1"/>
</dbReference>
<dbReference type="InterPro" id="IPR011004">
    <property type="entry name" value="Trimer_LpxA-like_sf"/>
</dbReference>
<dbReference type="Gene3D" id="3.30.420.40">
    <property type="match status" value="2"/>
</dbReference>
<protein>
    <submittedName>
        <fullName evidence="4">23704_t:CDS:1</fullName>
    </submittedName>
</protein>
<evidence type="ECO:0000256" key="1">
    <source>
        <dbReference type="RuleBase" id="RU000487"/>
    </source>
</evidence>
<keyword evidence="3" id="KW-1133">Transmembrane helix</keyword>
<dbReference type="Gene3D" id="3.90.640.10">
    <property type="entry name" value="Actin, Chain A, domain 4"/>
    <property type="match status" value="1"/>
</dbReference>
<feature type="transmembrane region" description="Helical" evidence="3">
    <location>
        <begin position="228"/>
        <end position="251"/>
    </location>
</feature>
<feature type="region of interest" description="Disordered" evidence="2">
    <location>
        <begin position="125"/>
        <end position="147"/>
    </location>
</feature>
<proteinExistence type="inferred from homology"/>
<feature type="transmembrane region" description="Helical" evidence="3">
    <location>
        <begin position="199"/>
        <end position="222"/>
    </location>
</feature>
<name>A0A9N9C6K3_9GLOM</name>
<dbReference type="Pfam" id="PF00022">
    <property type="entry name" value="Actin"/>
    <property type="match status" value="1"/>
</dbReference>
<evidence type="ECO:0000256" key="2">
    <source>
        <dbReference type="SAM" id="MobiDB-lite"/>
    </source>
</evidence>
<dbReference type="PANTHER" id="PTHR11937">
    <property type="entry name" value="ACTIN"/>
    <property type="match status" value="1"/>
</dbReference>
<keyword evidence="3" id="KW-0472">Membrane</keyword>
<dbReference type="SUPFAM" id="SSF53067">
    <property type="entry name" value="Actin-like ATPase domain"/>
    <property type="match status" value="2"/>
</dbReference>
<dbReference type="Pfam" id="PF11204">
    <property type="entry name" value="DUF2985"/>
    <property type="match status" value="1"/>
</dbReference>
<feature type="compositionally biased region" description="Polar residues" evidence="2">
    <location>
        <begin position="135"/>
        <end position="145"/>
    </location>
</feature>
<evidence type="ECO:0000256" key="3">
    <source>
        <dbReference type="SAM" id="Phobius"/>
    </source>
</evidence>
<dbReference type="InterPro" id="IPR004000">
    <property type="entry name" value="Actin"/>
</dbReference>
<reference evidence="4" key="1">
    <citation type="submission" date="2021-06" db="EMBL/GenBank/DDBJ databases">
        <authorList>
            <person name="Kallberg Y."/>
            <person name="Tangrot J."/>
            <person name="Rosling A."/>
        </authorList>
    </citation>
    <scope>NUCLEOTIDE SEQUENCE</scope>
    <source>
        <strain evidence="4">FL966</strain>
    </source>
</reference>
<dbReference type="AlphaFoldDB" id="A0A9N9C6K3"/>
<dbReference type="OrthoDB" id="2375605at2759"/>
<dbReference type="Proteomes" id="UP000789759">
    <property type="component" value="Unassembled WGS sequence"/>
</dbReference>
<dbReference type="EMBL" id="CAJVQA010004151">
    <property type="protein sequence ID" value="CAG8592533.1"/>
    <property type="molecule type" value="Genomic_DNA"/>
</dbReference>
<evidence type="ECO:0000313" key="5">
    <source>
        <dbReference type="Proteomes" id="UP000789759"/>
    </source>
</evidence>
<evidence type="ECO:0000313" key="4">
    <source>
        <dbReference type="EMBL" id="CAG8592533.1"/>
    </source>
</evidence>
<feature type="transmembrane region" description="Helical" evidence="3">
    <location>
        <begin position="51"/>
        <end position="72"/>
    </location>
</feature>
<dbReference type="InterPro" id="IPR021369">
    <property type="entry name" value="DUF2985"/>
</dbReference>
<comment type="similarity">
    <text evidence="1">Belongs to the actin family.</text>
</comment>
<dbReference type="InterPro" id="IPR043129">
    <property type="entry name" value="ATPase_NBD"/>
</dbReference>
<keyword evidence="3" id="KW-0812">Transmembrane</keyword>
<dbReference type="SUPFAM" id="SSF51161">
    <property type="entry name" value="Trimeric LpxA-like enzymes"/>
    <property type="match status" value="1"/>
</dbReference>
<organism evidence="4 5">
    <name type="scientific">Cetraspora pellucida</name>
    <dbReference type="NCBI Taxonomy" id="1433469"/>
    <lineage>
        <taxon>Eukaryota</taxon>
        <taxon>Fungi</taxon>
        <taxon>Fungi incertae sedis</taxon>
        <taxon>Mucoromycota</taxon>
        <taxon>Glomeromycotina</taxon>
        <taxon>Glomeromycetes</taxon>
        <taxon>Diversisporales</taxon>
        <taxon>Gigasporaceae</taxon>
        <taxon>Cetraspora</taxon>
    </lineage>
</organism>
<sequence>MSNLNSPPTDFTLNDDEIRTTPNLNNVKLPTIPMKKLLFQKIKRFMEIMSYFRLMFALTLYILLLIDLISIQQNKEKYFWIEILLQVINAEFTLLTLIEHPKRLKNLLRAIRIWAANHRAKSSSRIQKLSEPDDSFNSISQTDTHSTPKPEKLVIAVKVSLELPPSIKNFQKLVSQSYGWYLYDVEDNSLICSPAKLSIILITWNIGSFMQYGICAILWLMTPMNRPYVPYLTLTTISMFCELVPIPVVVIQSKRALLAKRLVMDNSEKSTCNNEENCVIIENVSWRIKAEIGVSDNNQSPSVDIPAEVVKQTENDFDKRNLKIWASRYFEGIKHQKNSQQNVHTYFFETFNAPSLYIANQALMTLYGIGCLNGLVIEITPIIDCSIQHHTALTIPIAGQDFDEYFLSILLSGTQFELARTLEESDICEVLLDVDFIEDSPNRIEAEYNGRKFTIDLERFQVIEPIFDPLLIEAIYRAISYCEPDKRTTLWDNIAFTGGSSLLKGFKEPLEKELDVYIYTLDNAGEYQIKEARFLKLPEYFSALKGRPAVITAKLINSDFIPIYGDVVSNIHLDKVLDVHRSLGESPIFVLDECVHCETVELYPRKRRIWNIDVLSRWTSPIVSDSNLQEGDNYEFMCGHIYKEKDVLLSRSCSLGEKVLIGAGSEIAENVKTTNSAISRRVIIVGAYIWDDVKIK</sequence>